<feature type="non-terminal residue" evidence="1">
    <location>
        <position position="115"/>
    </location>
</feature>
<proteinExistence type="predicted"/>
<comment type="caution">
    <text evidence="1">The sequence shown here is derived from an EMBL/GenBank/DDBJ whole genome shotgun (WGS) entry which is preliminary data.</text>
</comment>
<evidence type="ECO:0000313" key="1">
    <source>
        <dbReference type="EMBL" id="GAG05687.1"/>
    </source>
</evidence>
<reference evidence="1" key="1">
    <citation type="journal article" date="2014" name="Front. Microbiol.">
        <title>High frequency of phylogenetically diverse reductive dehalogenase-homologous genes in deep subseafloor sedimentary metagenomes.</title>
        <authorList>
            <person name="Kawai M."/>
            <person name="Futagami T."/>
            <person name="Toyoda A."/>
            <person name="Takaki Y."/>
            <person name="Nishi S."/>
            <person name="Hori S."/>
            <person name="Arai W."/>
            <person name="Tsubouchi T."/>
            <person name="Morono Y."/>
            <person name="Uchiyama I."/>
            <person name="Ito T."/>
            <person name="Fujiyama A."/>
            <person name="Inagaki F."/>
            <person name="Takami H."/>
        </authorList>
    </citation>
    <scope>NUCLEOTIDE SEQUENCE</scope>
    <source>
        <strain evidence="1">Expedition CK06-06</strain>
    </source>
</reference>
<dbReference type="EMBL" id="BARS01029539">
    <property type="protein sequence ID" value="GAG05687.1"/>
    <property type="molecule type" value="Genomic_DNA"/>
</dbReference>
<protein>
    <submittedName>
        <fullName evidence="1">Uncharacterized protein</fullName>
    </submittedName>
</protein>
<sequence>MTKRILAIMLLTCISATAFGAEISSQINDALKATEGAIVHVAIKYSSSRGVETLTGMGICYDAAKGEFITFAAASDLRKDNIKSLQIILPGRERKTIDAEYLGMRPESGEGRIQA</sequence>
<gene>
    <name evidence="1" type="ORF">S01H1_46161</name>
</gene>
<accession>X0V2P5</accession>
<name>X0V2P5_9ZZZZ</name>
<dbReference type="AlphaFoldDB" id="X0V2P5"/>
<organism evidence="1">
    <name type="scientific">marine sediment metagenome</name>
    <dbReference type="NCBI Taxonomy" id="412755"/>
    <lineage>
        <taxon>unclassified sequences</taxon>
        <taxon>metagenomes</taxon>
        <taxon>ecological metagenomes</taxon>
    </lineage>
</organism>